<feature type="region of interest" description="Disordered" evidence="1">
    <location>
        <begin position="336"/>
        <end position="374"/>
    </location>
</feature>
<reference evidence="2" key="2">
    <citation type="submission" date="2025-09" db="UniProtKB">
        <authorList>
            <consortium name="Ensembl"/>
        </authorList>
    </citation>
    <scope>IDENTIFICATION</scope>
</reference>
<evidence type="ECO:0000313" key="3">
    <source>
        <dbReference type="Proteomes" id="UP000694561"/>
    </source>
</evidence>
<reference evidence="2" key="1">
    <citation type="submission" date="2025-08" db="UniProtKB">
        <authorList>
            <consortium name="Ensembl"/>
        </authorList>
    </citation>
    <scope>IDENTIFICATION</scope>
</reference>
<dbReference type="Ensembl" id="ENSMMNT00015020015.1">
    <property type="protein sequence ID" value="ENSMMNP00015018223.1"/>
    <property type="gene ID" value="ENSMMNG00015013390.1"/>
</dbReference>
<evidence type="ECO:0000313" key="2">
    <source>
        <dbReference type="Ensembl" id="ENSMMNP00015018223.1"/>
    </source>
</evidence>
<feature type="region of interest" description="Disordered" evidence="1">
    <location>
        <begin position="104"/>
        <end position="177"/>
    </location>
</feature>
<evidence type="ECO:0000256" key="1">
    <source>
        <dbReference type="SAM" id="MobiDB-lite"/>
    </source>
</evidence>
<dbReference type="PANTHER" id="PTHR12722">
    <property type="entry name" value="XAP-5 PROTEIN-RELATED"/>
    <property type="match status" value="1"/>
</dbReference>
<organism evidence="2 3">
    <name type="scientific">Monodon monoceros</name>
    <name type="common">Narwhal</name>
    <name type="synonym">Ceratodon monodon</name>
    <dbReference type="NCBI Taxonomy" id="40151"/>
    <lineage>
        <taxon>Eukaryota</taxon>
        <taxon>Metazoa</taxon>
        <taxon>Chordata</taxon>
        <taxon>Craniata</taxon>
        <taxon>Vertebrata</taxon>
        <taxon>Euteleostomi</taxon>
        <taxon>Mammalia</taxon>
        <taxon>Eutheria</taxon>
        <taxon>Laurasiatheria</taxon>
        <taxon>Artiodactyla</taxon>
        <taxon>Whippomorpha</taxon>
        <taxon>Cetacea</taxon>
        <taxon>Odontoceti</taxon>
        <taxon>Monodontidae</taxon>
        <taxon>Monodon</taxon>
    </lineage>
</organism>
<dbReference type="GeneTree" id="ENSGT00390000004735"/>
<keyword evidence="3" id="KW-1185">Reference proteome</keyword>
<feature type="compositionally biased region" description="Acidic residues" evidence="1">
    <location>
        <begin position="124"/>
        <end position="146"/>
    </location>
</feature>
<sequence length="406" mass="45567">MAQYKGAASEAGRAMHLMKKREKQREQMEQMKQRIAEENIMKSNIDKKFSAHYDAVEAELKSSTVGLVTLNDMKAKQEALVKEREKQLAKKEQSKELQLKLEKLREKERKKEAKRKISSLSFTLEEEDEAGDEEEEATMDDDELEREEITTKKRKLGKNPDVDTSFLPDRDREEEENRLREELRQEWEAKQEKIKSEEIEITFSYWDGSGHRRTVKVTLWGLRPVPHAPRPSGPASFGLGGKELSIPWYGWPLGVRGEQGGGFRASILPSQLLGWFPRTVSLLPLLGSLTQMKKGNTMQQFLQKALEILRKDFSELRWGCAGVQRGAPESAASALALGTPGGSCRSRHAGPRAPEKGAVPPFPSPFQHRGPLPPGSGAPVSLATCYLVLSPSGRQGWSSSCTSRRT</sequence>
<dbReference type="InterPro" id="IPR007005">
    <property type="entry name" value="XAP5"/>
</dbReference>
<dbReference type="GO" id="GO:0006325">
    <property type="term" value="P:chromatin organization"/>
    <property type="evidence" value="ECO:0007669"/>
    <property type="project" value="TreeGrafter"/>
</dbReference>
<protein>
    <submittedName>
        <fullName evidence="2">Family with sequence similarity 50 member A</fullName>
    </submittedName>
</protein>
<accession>A0A8C6BKV6</accession>
<dbReference type="AlphaFoldDB" id="A0A8C6BKV6"/>
<name>A0A8C6BKV6_MONMO</name>
<dbReference type="Proteomes" id="UP000694561">
    <property type="component" value="Unplaced"/>
</dbReference>
<feature type="region of interest" description="Disordered" evidence="1">
    <location>
        <begin position="1"/>
        <end position="31"/>
    </location>
</feature>
<dbReference type="GO" id="GO:0005634">
    <property type="term" value="C:nucleus"/>
    <property type="evidence" value="ECO:0007669"/>
    <property type="project" value="InterPro"/>
</dbReference>
<proteinExistence type="predicted"/>
<gene>
    <name evidence="2" type="primary">FAM50A</name>
</gene>
<feature type="compositionally biased region" description="Basic and acidic residues" evidence="1">
    <location>
        <begin position="168"/>
        <end position="177"/>
    </location>
</feature>
<dbReference type="PANTHER" id="PTHR12722:SF2">
    <property type="entry name" value="PROTEIN FAM50A"/>
    <property type="match status" value="1"/>
</dbReference>